<dbReference type="Proteomes" id="UP000054988">
    <property type="component" value="Unassembled WGS sequence"/>
</dbReference>
<name>A0A0W0EVI3_MONRR</name>
<sequence>MKIISRSTGVILSSLILSSYADRSPSKGGGPGPGSELSDVPPCPNPPALCCALVTLDIPNYEFSEPLLVGVPGAYPDYWPTTVPHKRPTNAKVHKSDFNVVVQRTCDECSTWKVSLVEWTNNLPTDNGEGWYKVEEIWYNATIKDCPSTGKVHKKKKSHPKDE</sequence>
<accession>A0A0W0EVI3</accession>
<feature type="signal peptide" evidence="1">
    <location>
        <begin position="1"/>
        <end position="21"/>
    </location>
</feature>
<evidence type="ECO:0000313" key="3">
    <source>
        <dbReference type="Proteomes" id="UP000054988"/>
    </source>
</evidence>
<proteinExistence type="predicted"/>
<gene>
    <name evidence="2" type="ORF">WG66_19345</name>
</gene>
<dbReference type="AlphaFoldDB" id="A0A0W0EVI3"/>
<comment type="caution">
    <text evidence="2">The sequence shown here is derived from an EMBL/GenBank/DDBJ whole genome shotgun (WGS) entry which is preliminary data.</text>
</comment>
<evidence type="ECO:0000313" key="2">
    <source>
        <dbReference type="EMBL" id="KTB28080.1"/>
    </source>
</evidence>
<evidence type="ECO:0000256" key="1">
    <source>
        <dbReference type="SAM" id="SignalP"/>
    </source>
</evidence>
<feature type="chain" id="PRO_5006901185" evidence="1">
    <location>
        <begin position="22"/>
        <end position="163"/>
    </location>
</feature>
<dbReference type="EMBL" id="LATX01002504">
    <property type="protein sequence ID" value="KTB28080.1"/>
    <property type="molecule type" value="Genomic_DNA"/>
</dbReference>
<reference evidence="2 3" key="1">
    <citation type="submission" date="2015-12" db="EMBL/GenBank/DDBJ databases">
        <title>Draft genome sequence of Moniliophthora roreri, the causal agent of frosty pod rot of cacao.</title>
        <authorList>
            <person name="Aime M.C."/>
            <person name="Diaz-Valderrama J.R."/>
            <person name="Kijpornyongpan T."/>
            <person name="Phillips-Mora W."/>
        </authorList>
    </citation>
    <scope>NUCLEOTIDE SEQUENCE [LARGE SCALE GENOMIC DNA]</scope>
    <source>
        <strain evidence="2 3">MCA 2952</strain>
    </source>
</reference>
<organism evidence="2 3">
    <name type="scientific">Moniliophthora roreri</name>
    <name type="common">Frosty pod rot fungus</name>
    <name type="synonym">Monilia roreri</name>
    <dbReference type="NCBI Taxonomy" id="221103"/>
    <lineage>
        <taxon>Eukaryota</taxon>
        <taxon>Fungi</taxon>
        <taxon>Dikarya</taxon>
        <taxon>Basidiomycota</taxon>
        <taxon>Agaricomycotina</taxon>
        <taxon>Agaricomycetes</taxon>
        <taxon>Agaricomycetidae</taxon>
        <taxon>Agaricales</taxon>
        <taxon>Marasmiineae</taxon>
        <taxon>Marasmiaceae</taxon>
        <taxon>Moniliophthora</taxon>
    </lineage>
</organism>
<protein>
    <submittedName>
        <fullName evidence="2">Uncharacterized protein</fullName>
    </submittedName>
</protein>
<keyword evidence="1" id="KW-0732">Signal</keyword>